<gene>
    <name evidence="1" type="ORF">EF806_02990</name>
</gene>
<dbReference type="PIRSF" id="PIRSF019164">
    <property type="entry name" value="UCP019164"/>
    <property type="match status" value="1"/>
</dbReference>
<dbReference type="NCBIfam" id="TIGR03274">
    <property type="entry name" value="methan_mark_7"/>
    <property type="match status" value="1"/>
</dbReference>
<sequence>MFAPMIYQGGVYQHNKILELVEDLGGYLIQKNEMQTEVSLNLFVPKEDIGLLEAKANALKGELKYAPLAGTDILLVIPSLAFHHMPHPSCDIAEYLRREGATTTLIGLSRGVGKRIAQIKESEKKLIEEYDIAIFVMGIFDACIIEKEEKLLEDINIPTLVTGGPERLNLRYANSYVGGIGRINHRLKKEGEIKKLDDVLTSVIRLVEERRENIAKDPLIIEPPKIMYEIENQVSDIKDVVSPSPISIQIDGLRVKLPYNEYNNVINEIRFDDEGYKLGEIAAIKPSLFRQSILIKVRPISDITTI</sequence>
<accession>A0A520KT16</accession>
<proteinExistence type="predicted"/>
<dbReference type="AlphaFoldDB" id="A0A520KT16"/>
<reference evidence="1 2" key="1">
    <citation type="journal article" date="2019" name="Nat. Microbiol.">
        <title>Wide diversity of methane and short-chain alkane metabolisms in uncultured archaea.</title>
        <authorList>
            <person name="Borrel G."/>
            <person name="Adam P.S."/>
            <person name="McKay L.J."/>
            <person name="Chen L.X."/>
            <person name="Sierra-Garcia I.N."/>
            <person name="Sieber C.M."/>
            <person name="Letourneur Q."/>
            <person name="Ghozlane A."/>
            <person name="Andersen G.L."/>
            <person name="Li W.J."/>
            <person name="Hallam S.J."/>
            <person name="Muyzer G."/>
            <person name="de Oliveira V.M."/>
            <person name="Inskeep W.P."/>
            <person name="Banfield J.F."/>
            <person name="Gribaldo S."/>
        </authorList>
    </citation>
    <scope>NUCLEOTIDE SEQUENCE [LARGE SCALE GENOMIC DNA]</scope>
    <source>
        <strain evidence="1">NM1a</strain>
    </source>
</reference>
<protein>
    <submittedName>
        <fullName evidence="1">Methanogenesis marker 7 protein</fullName>
    </submittedName>
</protein>
<dbReference type="EMBL" id="RXIF01000004">
    <property type="protein sequence ID" value="RZN65024.1"/>
    <property type="molecule type" value="Genomic_DNA"/>
</dbReference>
<organism evidence="1 2">
    <name type="scientific">Methanoliparum thermophilum</name>
    <dbReference type="NCBI Taxonomy" id="2491083"/>
    <lineage>
        <taxon>Archaea</taxon>
        <taxon>Methanobacteriati</taxon>
        <taxon>Methanobacteriota</taxon>
        <taxon>Candidatus Methanoliparia</taxon>
        <taxon>Candidatus Methanoliparales</taxon>
        <taxon>Candidatus Methanoliparaceae</taxon>
        <taxon>Candidatus Methanoliparum</taxon>
    </lineage>
</organism>
<evidence type="ECO:0000313" key="2">
    <source>
        <dbReference type="Proteomes" id="UP000317158"/>
    </source>
</evidence>
<dbReference type="InterPro" id="IPR026327">
    <property type="entry name" value="Me_CoM_Rdtase_prot-C-like"/>
</dbReference>
<dbReference type="Pfam" id="PF04609">
    <property type="entry name" value="MCR_C"/>
    <property type="match status" value="1"/>
</dbReference>
<dbReference type="InterPro" id="IPR011312">
    <property type="entry name" value="Menthan_mark_7"/>
</dbReference>
<dbReference type="Proteomes" id="UP000317158">
    <property type="component" value="Unassembled WGS sequence"/>
</dbReference>
<evidence type="ECO:0000313" key="1">
    <source>
        <dbReference type="EMBL" id="RZN65024.1"/>
    </source>
</evidence>
<name>A0A520KT16_METT2</name>
<comment type="caution">
    <text evidence="1">The sequence shown here is derived from an EMBL/GenBank/DDBJ whole genome shotgun (WGS) entry which is preliminary data.</text>
</comment>